<dbReference type="Proteomes" id="UP000190037">
    <property type="component" value="Unassembled WGS sequence"/>
</dbReference>
<dbReference type="InterPro" id="IPR027417">
    <property type="entry name" value="P-loop_NTPase"/>
</dbReference>
<comment type="similarity">
    <text evidence="1">Belongs to the AfsR/DnrI/RedD regulatory family.</text>
</comment>
<dbReference type="CDD" id="cd15831">
    <property type="entry name" value="BTAD"/>
    <property type="match status" value="1"/>
</dbReference>
<dbReference type="InterPro" id="IPR019734">
    <property type="entry name" value="TPR_rpt"/>
</dbReference>
<evidence type="ECO:0000256" key="6">
    <source>
        <dbReference type="PROSITE-ProRule" id="PRU01091"/>
    </source>
</evidence>
<dbReference type="InterPro" id="IPR011990">
    <property type="entry name" value="TPR-like_helical_dom_sf"/>
</dbReference>
<dbReference type="Pfam" id="PF00931">
    <property type="entry name" value="NB-ARC"/>
    <property type="match status" value="1"/>
</dbReference>
<dbReference type="CDD" id="cd00383">
    <property type="entry name" value="trans_reg_C"/>
    <property type="match status" value="1"/>
</dbReference>
<dbReference type="PRINTS" id="PR00364">
    <property type="entry name" value="DISEASERSIST"/>
</dbReference>
<comment type="caution">
    <text evidence="9">The sequence shown here is derived from an EMBL/GenBank/DDBJ whole genome shotgun (WGS) entry which is preliminary data.</text>
</comment>
<dbReference type="InterPro" id="IPR001867">
    <property type="entry name" value="OmpR/PhoB-type_DNA-bd"/>
</dbReference>
<dbReference type="InterPro" id="IPR051677">
    <property type="entry name" value="AfsR-DnrI-RedD_regulator"/>
</dbReference>
<evidence type="ECO:0000256" key="4">
    <source>
        <dbReference type="ARBA" id="ARBA00023125"/>
    </source>
</evidence>
<feature type="compositionally biased region" description="Basic and acidic residues" evidence="7">
    <location>
        <begin position="1112"/>
        <end position="1131"/>
    </location>
</feature>
<dbReference type="Gene3D" id="1.10.10.10">
    <property type="entry name" value="Winged helix-like DNA-binding domain superfamily/Winged helix DNA-binding domain"/>
    <property type="match status" value="1"/>
</dbReference>
<dbReference type="GO" id="GO:0006355">
    <property type="term" value="P:regulation of DNA-templated transcription"/>
    <property type="evidence" value="ECO:0007669"/>
    <property type="project" value="InterPro"/>
</dbReference>
<feature type="region of interest" description="Disordered" evidence="7">
    <location>
        <begin position="1080"/>
        <end position="1131"/>
    </location>
</feature>
<accession>A0A1T3NS90</accession>
<dbReference type="SUPFAM" id="SSF52540">
    <property type="entry name" value="P-loop containing nucleoside triphosphate hydrolases"/>
    <property type="match status" value="1"/>
</dbReference>
<feature type="domain" description="OmpR/PhoB-type" evidence="8">
    <location>
        <begin position="27"/>
        <end position="130"/>
    </location>
</feature>
<dbReference type="InterPro" id="IPR002182">
    <property type="entry name" value="NB-ARC"/>
</dbReference>
<feature type="DNA-binding region" description="OmpR/PhoB-type" evidence="6">
    <location>
        <begin position="27"/>
        <end position="130"/>
    </location>
</feature>
<feature type="region of interest" description="Disordered" evidence="7">
    <location>
        <begin position="1"/>
        <end position="36"/>
    </location>
</feature>
<dbReference type="PANTHER" id="PTHR35807:SF1">
    <property type="entry name" value="TRANSCRIPTIONAL REGULATOR REDD"/>
    <property type="match status" value="1"/>
</dbReference>
<dbReference type="InterPro" id="IPR016032">
    <property type="entry name" value="Sig_transdc_resp-reg_C-effctor"/>
</dbReference>
<evidence type="ECO:0000259" key="8">
    <source>
        <dbReference type="PROSITE" id="PS51755"/>
    </source>
</evidence>
<dbReference type="SMART" id="SM00028">
    <property type="entry name" value="TPR"/>
    <property type="match status" value="4"/>
</dbReference>
<dbReference type="SMART" id="SM00382">
    <property type="entry name" value="AAA"/>
    <property type="match status" value="1"/>
</dbReference>
<evidence type="ECO:0000256" key="7">
    <source>
        <dbReference type="SAM" id="MobiDB-lite"/>
    </source>
</evidence>
<evidence type="ECO:0000313" key="10">
    <source>
        <dbReference type="Proteomes" id="UP000190037"/>
    </source>
</evidence>
<dbReference type="SUPFAM" id="SSF46894">
    <property type="entry name" value="C-terminal effector domain of the bipartite response regulators"/>
    <property type="match status" value="1"/>
</dbReference>
<gene>
    <name evidence="9" type="ORF">B4N89_00360</name>
</gene>
<dbReference type="GO" id="GO:0043531">
    <property type="term" value="F:ADP binding"/>
    <property type="evidence" value="ECO:0007669"/>
    <property type="project" value="InterPro"/>
</dbReference>
<sequence length="1131" mass="121568">MEKPVTTASFPVYRSPAVRGGGDGATSPDPDRGSPDRADFLILGPLEVVVDHRSVPLRAPKQRSLLACLLLHAGQTVGVEKLLGHLWEGNPPASGRNALHVHMNRLRQTLERAGGERLIHTVPEGYRISIAASALDLNRFDDLVERAERARQADRPREEADLLAAALALWRGPALDDVPAEALQREAVPVLTERRLRAAERYFDVGLFLGRQDRILAPLREMTAEHPYRERFWYQLILTLYRCDRQAEALAAYAEVRDRLNEELGIDPGERLVRLQRAILSGAPALPAESAAKHRTAPADTRGSWTSLYQLPRDERDFVGREAVLGCIVEAATPHHGLPASPVVVLSGGPGAGKTATALRAAHRLRGQFPDGQWYVRLSGTDDSPRDPAEVLAELLSACGSCRVPPGLEARAAALRAQLADRRVLLLLDDVTRAEQVTLLLPGTAGSTVLVTSRVELPELSASCGARLFALSDELTESESAALLEGVLGRARLAAEPEAAAELARLCDRLPLALRIAAATLAADPRCRVADYVARLREGDPLSRLTLGHGPRAGVRDAFRAAAALLSPQAARVYRLLPLTPGPDFGTATVRVLAGLADDGRAQEILDRLAAGHLVAPSGPGRFRLRGLTRAYATELSRTADAPDERTRAARRMNEWLFAGVREAVRRLGLGTFPELPGSGDAPARFAEARAASAWLDAERATLVALVEAGDTECPAIELAALLGPYLTDGGHHEQALRCALAARAAEQRAGRGWSAATLIGLGFAHLGLGRSTRARLYFTRALERDIATSEPWQRLAALRGLGLAIGVERHGARAVEVLTTARDLADRLGGLRAAACVRRDLAAELHRAGRLDEAREELLVALRDARLVEPGESGPGIARTLWRLGLVSHDQGRAERAVSYLAQALASGGTAHDQAAIEAVLARTYLERGGLGTAARHGGEALRLACAGGDARCRAHALNVLGEIARAQGQRDLAFRHHTVALRLARRVGSTRGECEARTGLVLVLLAERDARLLRPARWHARAAVGTAVRAGHPLIYARACHTLHAVSTASSATGATRPRRAETVSRACVFVVQADRTEPAPPRRLPAPPAFRQQEASAPALIGPGRTRRTCRDATRRETGEREALEDSA</sequence>
<keyword evidence="3" id="KW-0805">Transcription regulation</keyword>
<dbReference type="PROSITE" id="PS51755">
    <property type="entry name" value="OMPR_PHOB"/>
    <property type="match status" value="1"/>
</dbReference>
<dbReference type="InterPro" id="IPR036388">
    <property type="entry name" value="WH-like_DNA-bd_sf"/>
</dbReference>
<dbReference type="PANTHER" id="PTHR35807">
    <property type="entry name" value="TRANSCRIPTIONAL REGULATOR REDD-RELATED"/>
    <property type="match status" value="1"/>
</dbReference>
<feature type="compositionally biased region" description="Pro residues" evidence="7">
    <location>
        <begin position="1081"/>
        <end position="1091"/>
    </location>
</feature>
<dbReference type="SMART" id="SM00862">
    <property type="entry name" value="Trans_reg_C"/>
    <property type="match status" value="1"/>
</dbReference>
<evidence type="ECO:0000313" key="9">
    <source>
        <dbReference type="EMBL" id="OPC79605.1"/>
    </source>
</evidence>
<reference evidence="9 10" key="1">
    <citation type="submission" date="2017-03" db="EMBL/GenBank/DDBJ databases">
        <title>Draft genome sequence of Streptomyces scabrisporus NF3, endophyte isolated from Amphipterygium adstringens.</title>
        <authorList>
            <person name="Vazquez M."/>
            <person name="Ceapa C.D."/>
            <person name="Rodriguez Luna D."/>
            <person name="Sanchez Esquivel S."/>
        </authorList>
    </citation>
    <scope>NUCLEOTIDE SEQUENCE [LARGE SCALE GENOMIC DNA]</scope>
    <source>
        <strain evidence="9 10">NF3</strain>
    </source>
</reference>
<dbReference type="GO" id="GO:0003677">
    <property type="term" value="F:DNA binding"/>
    <property type="evidence" value="ECO:0007669"/>
    <property type="project" value="UniProtKB-UniRule"/>
</dbReference>
<dbReference type="SUPFAM" id="SSF48452">
    <property type="entry name" value="TPR-like"/>
    <property type="match status" value="3"/>
</dbReference>
<protein>
    <recommendedName>
        <fullName evidence="8">OmpR/PhoB-type domain-containing protein</fullName>
    </recommendedName>
</protein>
<dbReference type="InterPro" id="IPR003593">
    <property type="entry name" value="AAA+_ATPase"/>
</dbReference>
<dbReference type="Pfam" id="PF03704">
    <property type="entry name" value="BTAD"/>
    <property type="match status" value="1"/>
</dbReference>
<dbReference type="STRING" id="159449.B4N89_00360"/>
<evidence type="ECO:0000256" key="2">
    <source>
        <dbReference type="ARBA" id="ARBA00023012"/>
    </source>
</evidence>
<dbReference type="SMART" id="SM01043">
    <property type="entry name" value="BTAD"/>
    <property type="match status" value="1"/>
</dbReference>
<keyword evidence="4 6" id="KW-0238">DNA-binding</keyword>
<dbReference type="Gene3D" id="1.25.40.10">
    <property type="entry name" value="Tetratricopeptide repeat domain"/>
    <property type="match status" value="4"/>
</dbReference>
<organism evidence="9 10">
    <name type="scientific">Embleya scabrispora</name>
    <dbReference type="NCBI Taxonomy" id="159449"/>
    <lineage>
        <taxon>Bacteria</taxon>
        <taxon>Bacillati</taxon>
        <taxon>Actinomycetota</taxon>
        <taxon>Actinomycetes</taxon>
        <taxon>Kitasatosporales</taxon>
        <taxon>Streptomycetaceae</taxon>
        <taxon>Embleya</taxon>
    </lineage>
</organism>
<keyword evidence="5" id="KW-0804">Transcription</keyword>
<keyword evidence="10" id="KW-1185">Reference proteome</keyword>
<dbReference type="EMBL" id="MWQN01000001">
    <property type="protein sequence ID" value="OPC79605.1"/>
    <property type="molecule type" value="Genomic_DNA"/>
</dbReference>
<evidence type="ECO:0000256" key="1">
    <source>
        <dbReference type="ARBA" id="ARBA00005820"/>
    </source>
</evidence>
<dbReference type="Pfam" id="PF00486">
    <property type="entry name" value="Trans_reg_C"/>
    <property type="match status" value="1"/>
</dbReference>
<keyword evidence="2" id="KW-0902">Two-component regulatory system</keyword>
<dbReference type="Gene3D" id="3.40.50.300">
    <property type="entry name" value="P-loop containing nucleotide triphosphate hydrolases"/>
    <property type="match status" value="1"/>
</dbReference>
<proteinExistence type="inferred from homology"/>
<dbReference type="GO" id="GO:0000160">
    <property type="term" value="P:phosphorelay signal transduction system"/>
    <property type="evidence" value="ECO:0007669"/>
    <property type="project" value="UniProtKB-KW"/>
</dbReference>
<evidence type="ECO:0000256" key="5">
    <source>
        <dbReference type="ARBA" id="ARBA00023163"/>
    </source>
</evidence>
<dbReference type="AlphaFoldDB" id="A0A1T3NS90"/>
<evidence type="ECO:0000256" key="3">
    <source>
        <dbReference type="ARBA" id="ARBA00023015"/>
    </source>
</evidence>
<dbReference type="InterPro" id="IPR005158">
    <property type="entry name" value="BTAD"/>
</dbReference>
<name>A0A1T3NS90_9ACTN</name>